<dbReference type="PANTHER" id="PTHR33678">
    <property type="entry name" value="BLL1576 PROTEIN"/>
    <property type="match status" value="1"/>
</dbReference>
<dbReference type="GO" id="GO:0005886">
    <property type="term" value="C:plasma membrane"/>
    <property type="evidence" value="ECO:0007669"/>
    <property type="project" value="UniProtKB-SubCell"/>
</dbReference>
<dbReference type="EMBL" id="JAAAMJ010000041">
    <property type="protein sequence ID" value="NDV89386.1"/>
    <property type="molecule type" value="Genomic_DNA"/>
</dbReference>
<dbReference type="Pfam" id="PF04290">
    <property type="entry name" value="DctQ"/>
    <property type="match status" value="1"/>
</dbReference>
<evidence type="ECO:0000256" key="3">
    <source>
        <dbReference type="ARBA" id="ARBA00022475"/>
    </source>
</evidence>
<evidence type="ECO:0000256" key="7">
    <source>
        <dbReference type="RuleBase" id="RU369079"/>
    </source>
</evidence>
<keyword evidence="7" id="KW-0997">Cell inner membrane</keyword>
<evidence type="ECO:0000256" key="4">
    <source>
        <dbReference type="ARBA" id="ARBA00022692"/>
    </source>
</evidence>
<feature type="transmembrane region" description="Helical" evidence="7">
    <location>
        <begin position="351"/>
        <end position="372"/>
    </location>
</feature>
<keyword evidence="6 7" id="KW-0472">Membrane</keyword>
<feature type="domain" description="Transposase IS66 zinc-finger binding" evidence="11">
    <location>
        <begin position="75"/>
        <end position="122"/>
    </location>
</feature>
<dbReference type="InterPro" id="IPR004291">
    <property type="entry name" value="Transposase_IS66_central"/>
</dbReference>
<name>A0A6L9MP98_9HYPH</name>
<reference evidence="12 13" key="1">
    <citation type="submission" date="2020-01" db="EMBL/GenBank/DDBJ databases">
        <title>Genomes of bacteria type strains.</title>
        <authorList>
            <person name="Chen J."/>
            <person name="Zhu S."/>
            <person name="Chen J."/>
        </authorList>
    </citation>
    <scope>NUCLEOTIDE SEQUENCE [LARGE SCALE GENOMIC DNA]</scope>
    <source>
        <strain evidence="12 13">KCTC 52919</strain>
    </source>
</reference>
<gene>
    <name evidence="12" type="ORF">GTW51_22275</name>
</gene>
<dbReference type="AlphaFoldDB" id="A0A6L9MP98"/>
<evidence type="ECO:0000259" key="10">
    <source>
        <dbReference type="Pfam" id="PF04290"/>
    </source>
</evidence>
<dbReference type="Proteomes" id="UP000476332">
    <property type="component" value="Unassembled WGS sequence"/>
</dbReference>
<sequence length="477" mass="53474">MERGDLQRLSKDELIDLVLRLQRPEKTSRTSSKPPATDRKERRDKAKPGGAKPGHEGKARAMSETFDRQVDHRPGQCPCCRAKLSDDLPAETAGEYETIELPEIHPVVERHRRLSVRCPSCGVLVAAKVPDAAKGTPFGSRIHAVATYLKTFQALSYERLQRAFADLYGLTISQGGLMNMLRRSQTAFVPERDTAIAALRRAKVVASDETGVRIEGSNAYQWVFRSNEAVVHRAAPTRGAVVLRELMEGHRPEVWCSDRYSAQQGHGAAHQTCLAHLARNVAYADQTSDDMLPSRLRLWLKRTFALADGIADDEASQAGGELLAALFFAIMFAGFLLQVVSRYIFNQPIGWTFELCVVAYIWIVFWSSAFLLKERDHVAFNVIYLASPPGVQRWFLMIGFGFLLAAFAASLPMTIDFVTFMAIDRTPLLRLRFDWVFAVYILFMLAVIYRCAHALLRVLGPRWRETVEKGGGSETLL</sequence>
<evidence type="ECO:0000256" key="1">
    <source>
        <dbReference type="ARBA" id="ARBA00004651"/>
    </source>
</evidence>
<comment type="similarity">
    <text evidence="7">Belongs to the TRAP transporter small permease family.</text>
</comment>
<comment type="function">
    <text evidence="7">Part of the tripartite ATP-independent periplasmic (TRAP) transport system.</text>
</comment>
<dbReference type="Pfam" id="PF03050">
    <property type="entry name" value="DDE_Tnp_IS66"/>
    <property type="match status" value="1"/>
</dbReference>
<comment type="caution">
    <text evidence="12">The sequence shown here is derived from an EMBL/GenBank/DDBJ whole genome shotgun (WGS) entry which is preliminary data.</text>
</comment>
<proteinExistence type="inferred from homology"/>
<dbReference type="Pfam" id="PF13005">
    <property type="entry name" value="zf-IS66"/>
    <property type="match status" value="1"/>
</dbReference>
<accession>A0A6L9MP98</accession>
<keyword evidence="5 7" id="KW-1133">Transmembrane helix</keyword>
<evidence type="ECO:0000313" key="12">
    <source>
        <dbReference type="EMBL" id="NDV89386.1"/>
    </source>
</evidence>
<keyword evidence="4 7" id="KW-0812">Transmembrane</keyword>
<dbReference type="InterPro" id="IPR055348">
    <property type="entry name" value="DctQ"/>
</dbReference>
<feature type="region of interest" description="Disordered" evidence="8">
    <location>
        <begin position="20"/>
        <end position="73"/>
    </location>
</feature>
<feature type="domain" description="Transposase IS66 central" evidence="9">
    <location>
        <begin position="137"/>
        <end position="311"/>
    </location>
</feature>
<evidence type="ECO:0000256" key="5">
    <source>
        <dbReference type="ARBA" id="ARBA00022989"/>
    </source>
</evidence>
<organism evidence="12 13">
    <name type="scientific">Aurantimonas aggregata</name>
    <dbReference type="NCBI Taxonomy" id="2047720"/>
    <lineage>
        <taxon>Bacteria</taxon>
        <taxon>Pseudomonadati</taxon>
        <taxon>Pseudomonadota</taxon>
        <taxon>Alphaproteobacteria</taxon>
        <taxon>Hyphomicrobiales</taxon>
        <taxon>Aurantimonadaceae</taxon>
        <taxon>Aurantimonas</taxon>
    </lineage>
</organism>
<comment type="subunit">
    <text evidence="7">The complex comprises the extracytoplasmic solute receptor protein and the two transmembrane proteins.</text>
</comment>
<dbReference type="PANTHER" id="PTHR33678:SF2">
    <property type="match status" value="1"/>
</dbReference>
<dbReference type="GO" id="GO:0022857">
    <property type="term" value="F:transmembrane transporter activity"/>
    <property type="evidence" value="ECO:0007669"/>
    <property type="project" value="UniProtKB-UniRule"/>
</dbReference>
<feature type="compositionally biased region" description="Basic and acidic residues" evidence="8">
    <location>
        <begin position="36"/>
        <end position="73"/>
    </location>
</feature>
<feature type="domain" description="Tripartite ATP-independent periplasmic transporters DctQ component" evidence="10">
    <location>
        <begin position="331"/>
        <end position="458"/>
    </location>
</feature>
<evidence type="ECO:0000259" key="11">
    <source>
        <dbReference type="Pfam" id="PF13005"/>
    </source>
</evidence>
<dbReference type="InterPro" id="IPR052344">
    <property type="entry name" value="Transposase-related"/>
</dbReference>
<feature type="transmembrane region" description="Helical" evidence="7">
    <location>
        <begin position="435"/>
        <end position="456"/>
    </location>
</feature>
<keyword evidence="2 7" id="KW-0813">Transport</keyword>
<evidence type="ECO:0000259" key="9">
    <source>
        <dbReference type="Pfam" id="PF03050"/>
    </source>
</evidence>
<evidence type="ECO:0000313" key="13">
    <source>
        <dbReference type="Proteomes" id="UP000476332"/>
    </source>
</evidence>
<protein>
    <recommendedName>
        <fullName evidence="7">TRAP transporter small permease protein</fullName>
    </recommendedName>
</protein>
<dbReference type="NCBIfam" id="NF033517">
    <property type="entry name" value="transpos_IS66"/>
    <property type="match status" value="1"/>
</dbReference>
<evidence type="ECO:0000256" key="6">
    <source>
        <dbReference type="ARBA" id="ARBA00023136"/>
    </source>
</evidence>
<dbReference type="InterPro" id="IPR024474">
    <property type="entry name" value="Znf_dom_IS66"/>
</dbReference>
<evidence type="ECO:0000256" key="8">
    <source>
        <dbReference type="SAM" id="MobiDB-lite"/>
    </source>
</evidence>
<feature type="transmembrane region" description="Helical" evidence="7">
    <location>
        <begin position="322"/>
        <end position="345"/>
    </location>
</feature>
<keyword evidence="3" id="KW-1003">Cell membrane</keyword>
<evidence type="ECO:0000256" key="2">
    <source>
        <dbReference type="ARBA" id="ARBA00022448"/>
    </source>
</evidence>
<keyword evidence="13" id="KW-1185">Reference proteome</keyword>
<comment type="subcellular location">
    <subcellularLocation>
        <location evidence="7">Cell inner membrane</location>
        <topology evidence="7">Multi-pass membrane protein</topology>
    </subcellularLocation>
    <subcellularLocation>
        <location evidence="1">Cell membrane</location>
        <topology evidence="1">Multi-pass membrane protein</topology>
    </subcellularLocation>
</comment>
<feature type="transmembrane region" description="Helical" evidence="7">
    <location>
        <begin position="393"/>
        <end position="415"/>
    </location>
</feature>